<keyword evidence="3 5" id="KW-0964">Secreted</keyword>
<comment type="function">
    <text evidence="5">Lytic polysaccharide monooxygenase (LMPO) that depolymerizes crystalline and amorphous polysaccharides via the oxidation of scissile alpha- or beta-(1-4)-glycosidic bonds, yielding C1 and/or C4 oxidation products. Catalysis by LPMOs requires the reduction of the active-site copper from Cu(II) to Cu(I) by a reducing agent and H(2)O(2) or O(2) as a cosubstrate.</text>
</comment>
<evidence type="ECO:0000256" key="6">
    <source>
        <dbReference type="SAM" id="SignalP"/>
    </source>
</evidence>
<comment type="subcellular location">
    <subcellularLocation>
        <location evidence="2 5">Secreted</location>
    </subcellularLocation>
</comment>
<dbReference type="Pfam" id="PF03443">
    <property type="entry name" value="AA9"/>
    <property type="match status" value="1"/>
</dbReference>
<name>A0A8J2I282_9PLEO</name>
<dbReference type="PANTHER" id="PTHR33353:SF32">
    <property type="entry name" value="ENDO-BETA-1,4-GLUCANASE D"/>
    <property type="match status" value="1"/>
</dbReference>
<dbReference type="InterPro" id="IPR005103">
    <property type="entry name" value="AA9_LPMO"/>
</dbReference>
<comment type="cofactor">
    <cofactor evidence="1">
        <name>Cu(2+)</name>
        <dbReference type="ChEBI" id="CHEBI:29036"/>
    </cofactor>
</comment>
<feature type="chain" id="PRO_5035309932" description="AA9 family lytic polysaccharide monooxygenase" evidence="6">
    <location>
        <begin position="20"/>
        <end position="355"/>
    </location>
</feature>
<organism evidence="8 9">
    <name type="scientific">Alternaria atra</name>
    <dbReference type="NCBI Taxonomy" id="119953"/>
    <lineage>
        <taxon>Eukaryota</taxon>
        <taxon>Fungi</taxon>
        <taxon>Dikarya</taxon>
        <taxon>Ascomycota</taxon>
        <taxon>Pezizomycotina</taxon>
        <taxon>Dothideomycetes</taxon>
        <taxon>Pleosporomycetidae</taxon>
        <taxon>Pleosporales</taxon>
        <taxon>Pleosporineae</taxon>
        <taxon>Pleosporaceae</taxon>
        <taxon>Alternaria</taxon>
        <taxon>Alternaria sect. Ulocladioides</taxon>
    </lineage>
</organism>
<dbReference type="GO" id="GO:0008810">
    <property type="term" value="F:cellulase activity"/>
    <property type="evidence" value="ECO:0007669"/>
    <property type="project" value="UniProtKB-UniRule"/>
</dbReference>
<dbReference type="PANTHER" id="PTHR33353">
    <property type="entry name" value="PUTATIVE (AFU_ORTHOLOGUE AFUA_1G12560)-RELATED"/>
    <property type="match status" value="1"/>
</dbReference>
<feature type="domain" description="Auxiliary Activity family 9 catalytic" evidence="7">
    <location>
        <begin position="20"/>
        <end position="231"/>
    </location>
</feature>
<dbReference type="AlphaFoldDB" id="A0A8J2I282"/>
<evidence type="ECO:0000256" key="3">
    <source>
        <dbReference type="ARBA" id="ARBA00022525"/>
    </source>
</evidence>
<feature type="signal peptide" evidence="6">
    <location>
        <begin position="1"/>
        <end position="19"/>
    </location>
</feature>
<evidence type="ECO:0000259" key="7">
    <source>
        <dbReference type="Pfam" id="PF03443"/>
    </source>
</evidence>
<reference evidence="8" key="1">
    <citation type="submission" date="2021-05" db="EMBL/GenBank/DDBJ databases">
        <authorList>
            <person name="Stam R."/>
        </authorList>
    </citation>
    <scope>NUCLEOTIDE SEQUENCE</scope>
    <source>
        <strain evidence="8">CS162</strain>
    </source>
</reference>
<evidence type="ECO:0000256" key="5">
    <source>
        <dbReference type="RuleBase" id="RU368122"/>
    </source>
</evidence>
<dbReference type="Gene3D" id="2.70.50.70">
    <property type="match status" value="1"/>
</dbReference>
<dbReference type="GO" id="GO:0030245">
    <property type="term" value="P:cellulose catabolic process"/>
    <property type="evidence" value="ECO:0007669"/>
    <property type="project" value="UniProtKB-UniRule"/>
</dbReference>
<comment type="caution">
    <text evidence="8">The sequence shown here is derived from an EMBL/GenBank/DDBJ whole genome shotgun (WGS) entry which is preliminary data.</text>
</comment>
<keyword evidence="9" id="KW-1185">Reference proteome</keyword>
<evidence type="ECO:0000313" key="8">
    <source>
        <dbReference type="EMBL" id="CAG5158153.1"/>
    </source>
</evidence>
<keyword evidence="5" id="KW-0624">Polysaccharide degradation</keyword>
<dbReference type="EC" id="1.14.99.56" evidence="5"/>
<dbReference type="InterPro" id="IPR049892">
    <property type="entry name" value="AA9"/>
</dbReference>
<dbReference type="EMBL" id="CAJRGZ010000018">
    <property type="protein sequence ID" value="CAG5158153.1"/>
    <property type="molecule type" value="Genomic_DNA"/>
</dbReference>
<keyword evidence="4 5" id="KW-1015">Disulfide bond</keyword>
<dbReference type="Proteomes" id="UP000676310">
    <property type="component" value="Unassembled WGS sequence"/>
</dbReference>
<evidence type="ECO:0000256" key="2">
    <source>
        <dbReference type="ARBA" id="ARBA00004613"/>
    </source>
</evidence>
<dbReference type="GO" id="GO:0030248">
    <property type="term" value="F:cellulose binding"/>
    <property type="evidence" value="ECO:0007669"/>
    <property type="project" value="UniProtKB-UniRule"/>
</dbReference>
<protein>
    <recommendedName>
        <fullName evidence="5">AA9 family lytic polysaccharide monooxygenase</fullName>
        <ecNumber evidence="5">1.14.99.56</ecNumber>
    </recommendedName>
    <alternativeName>
        <fullName evidence="5">Endo-beta-1,4-glucanase</fullName>
    </alternativeName>
    <alternativeName>
        <fullName evidence="5">Glycosyl hydrolase 61 family protein</fullName>
    </alternativeName>
</protein>
<gene>
    <name evidence="8" type="ORF">ALTATR162_LOCUS5010</name>
</gene>
<accession>A0A8J2I282</accession>
<keyword evidence="6" id="KW-0732">Signal</keyword>
<keyword evidence="5" id="KW-0119">Carbohydrate metabolism</keyword>
<comment type="domain">
    <text evidence="5">Has a modular structure: an endo-beta-1,4-glucanase catalytic module at the N-terminus, a linker rich in serines and threonines, and a C-terminal carbohydrate-binding module (CBM).</text>
</comment>
<keyword evidence="5" id="KW-0136">Cellulose degradation</keyword>
<evidence type="ECO:0000256" key="1">
    <source>
        <dbReference type="ARBA" id="ARBA00001973"/>
    </source>
</evidence>
<dbReference type="RefSeq" id="XP_043168561.1">
    <property type="nucleotide sequence ID" value="XM_043312626.1"/>
</dbReference>
<dbReference type="OrthoDB" id="5985073at2759"/>
<sequence>MKVQFALVSMLFSIPPAFSHTAFTNFFVNGVSQGDGVAMRMNPNPGSVGSPIGSLNSNDMACNVGGTKGVSRVQPVPDGALVTFEIRSSANDPSKHRLSRSHHGPCAVYLKKVDSAIRDKAIGDGWFKIFDYGYNASTKSWCTDEIINNNGLFSVRLPKSLQGGYYLARPEILALHSATAGDPQVYTGCAQIFVQSNGDLGPKSTVSIPGHMKYGEPSTSFNIYVNKNAEYRVPGPSVAKLVAKTGQAGTPSPTQKEGLKPKGCIVENDNWCGKEVSSYSDQKGCWAASKECWAQGKTCWASMSPTGGAGCQLWQRKCQRIQNACKAKRFVGPPNKGKILTPKRRTIDVGLVMAS</sequence>
<evidence type="ECO:0000313" key="9">
    <source>
        <dbReference type="Proteomes" id="UP000676310"/>
    </source>
</evidence>
<dbReference type="CDD" id="cd21175">
    <property type="entry name" value="LPMO_AA9"/>
    <property type="match status" value="1"/>
</dbReference>
<evidence type="ECO:0000256" key="4">
    <source>
        <dbReference type="ARBA" id="ARBA00023157"/>
    </source>
</evidence>
<proteinExistence type="predicted"/>
<dbReference type="GO" id="GO:0005576">
    <property type="term" value="C:extracellular region"/>
    <property type="evidence" value="ECO:0007669"/>
    <property type="project" value="UniProtKB-SubCell"/>
</dbReference>
<comment type="catalytic activity">
    <reaction evidence="5">
        <text>[(1-&gt;4)-beta-D-glucosyl]n+m + reduced acceptor + O2 = 4-dehydro-beta-D-glucosyl-[(1-&gt;4)-beta-D-glucosyl]n-1 + [(1-&gt;4)-beta-D-glucosyl]m + acceptor + H2O.</text>
        <dbReference type="EC" id="1.14.99.56"/>
    </reaction>
</comment>
<dbReference type="GeneID" id="67016742"/>